<evidence type="ECO:0000313" key="2">
    <source>
        <dbReference type="EMBL" id="WPB83043.1"/>
    </source>
</evidence>
<organism evidence="2 3">
    <name type="scientific">Sediminicoccus rosea</name>
    <dbReference type="NCBI Taxonomy" id="1225128"/>
    <lineage>
        <taxon>Bacteria</taxon>
        <taxon>Pseudomonadati</taxon>
        <taxon>Pseudomonadota</taxon>
        <taxon>Alphaproteobacteria</taxon>
        <taxon>Acetobacterales</taxon>
        <taxon>Roseomonadaceae</taxon>
        <taxon>Sediminicoccus</taxon>
    </lineage>
</organism>
<reference evidence="2 3" key="1">
    <citation type="submission" date="2023-11" db="EMBL/GenBank/DDBJ databases">
        <title>Arctic aerobic anoxygenic photoheterotroph Sediminicoccus rosea KRV36 adapts its photosynthesis to long days of polar summer.</title>
        <authorList>
            <person name="Tomasch J."/>
            <person name="Kopejtka K."/>
            <person name="Bily T."/>
            <person name="Gardiner A.T."/>
            <person name="Gardian Z."/>
            <person name="Shivaramu S."/>
            <person name="Koblizek M."/>
            <person name="Engelhardt F."/>
            <person name="Kaftan D."/>
        </authorList>
    </citation>
    <scope>NUCLEOTIDE SEQUENCE [LARGE SCALE GENOMIC DNA]</scope>
    <source>
        <strain evidence="2 3">R-30</strain>
    </source>
</reference>
<protein>
    <submittedName>
        <fullName evidence="2">Uncharacterized protein</fullName>
    </submittedName>
</protein>
<evidence type="ECO:0000313" key="3">
    <source>
        <dbReference type="Proteomes" id="UP001305521"/>
    </source>
</evidence>
<keyword evidence="3" id="KW-1185">Reference proteome</keyword>
<dbReference type="Proteomes" id="UP001305521">
    <property type="component" value="Chromosome"/>
</dbReference>
<accession>A0ABZ0PBG3</accession>
<dbReference type="RefSeq" id="WP_318647024.1">
    <property type="nucleotide sequence ID" value="NZ_CP137852.1"/>
</dbReference>
<evidence type="ECO:0000256" key="1">
    <source>
        <dbReference type="SAM" id="MobiDB-lite"/>
    </source>
</evidence>
<proteinExistence type="predicted"/>
<name>A0ABZ0PBG3_9PROT</name>
<dbReference type="EMBL" id="CP137852">
    <property type="protein sequence ID" value="WPB83043.1"/>
    <property type="molecule type" value="Genomic_DNA"/>
</dbReference>
<sequence>MPRPDPSTFDPVRFPGLRPGEPWPPDAFDFSAPWLRHRDLAFERGLSGEVVLVRRCESLRLVLDIETAHSALDVEPKSRDFRLLRLVPSALCLVETVAPGDPVPPSLRGLPPPPPEEHHVYAATTALVAALQRGAGEAGGAFLDALRRTPPGVGMFEAAAAQCIRQSGFGLERIANLARGLQRLANAHAEVLAADATRPDYAGMERMVAATARTMSNDAGWSRDLLAHGLRQIAPLIARPRQATEQLRDAAAALLEAGGTLGDAGRLAYAQGLYRDRLTEISIFWRRLAAAWASVHPKMTDRQEIDMLCRNALRRLSLKDLYEPL</sequence>
<feature type="region of interest" description="Disordered" evidence="1">
    <location>
        <begin position="1"/>
        <end position="20"/>
    </location>
</feature>
<gene>
    <name evidence="2" type="ORF">R9Z33_13105</name>
</gene>